<dbReference type="GO" id="GO:0005737">
    <property type="term" value="C:cytoplasm"/>
    <property type="evidence" value="ECO:0007669"/>
    <property type="project" value="TreeGrafter"/>
</dbReference>
<comment type="cofactor">
    <cofactor evidence="2">
        <name>NAD(+)</name>
        <dbReference type="ChEBI" id="CHEBI:57540"/>
    </cofactor>
</comment>
<comment type="catalytic activity">
    <reaction evidence="1">
        <text>[eIF5A protein]-L-lysine + spermidine = [eIF5A protein]-deoxyhypusine + propane-1,3-diamine</text>
        <dbReference type="Rhea" id="RHEA:33299"/>
        <dbReference type="Rhea" id="RHEA-COMP:10143"/>
        <dbReference type="Rhea" id="RHEA-COMP:10144"/>
        <dbReference type="ChEBI" id="CHEBI:29969"/>
        <dbReference type="ChEBI" id="CHEBI:57484"/>
        <dbReference type="ChEBI" id="CHEBI:57834"/>
        <dbReference type="ChEBI" id="CHEBI:82657"/>
        <dbReference type="EC" id="2.5.1.46"/>
    </reaction>
</comment>
<gene>
    <name evidence="9" type="ORF">Bathy04g03920</name>
</gene>
<dbReference type="STRING" id="41875.K8EED1"/>
<evidence type="ECO:0000256" key="4">
    <source>
        <dbReference type="ARBA" id="ARBA00009892"/>
    </source>
</evidence>
<name>K8EED1_9CHLO</name>
<evidence type="ECO:0000256" key="2">
    <source>
        <dbReference type="ARBA" id="ARBA00001911"/>
    </source>
</evidence>
<dbReference type="GO" id="GO:0034038">
    <property type="term" value="F:deoxyhypusine synthase activity"/>
    <property type="evidence" value="ECO:0007669"/>
    <property type="project" value="UniProtKB-EC"/>
</dbReference>
<reference evidence="9 10" key="1">
    <citation type="submission" date="2011-10" db="EMBL/GenBank/DDBJ databases">
        <authorList>
            <person name="Genoscope - CEA"/>
        </authorList>
    </citation>
    <scope>NUCLEOTIDE SEQUENCE [LARGE SCALE GENOMIC DNA]</scope>
    <source>
        <strain evidence="9 10">RCC 1105</strain>
    </source>
</reference>
<keyword evidence="7" id="KW-0520">NAD</keyword>
<evidence type="ECO:0000256" key="7">
    <source>
        <dbReference type="ARBA" id="ARBA00023027"/>
    </source>
</evidence>
<dbReference type="PANTHER" id="PTHR11703">
    <property type="entry name" value="DEOXYHYPUSINE SYNTHASE"/>
    <property type="match status" value="1"/>
</dbReference>
<dbReference type="InterPro" id="IPR036982">
    <property type="entry name" value="Deoxyhypusine_synthase_sf"/>
</dbReference>
<protein>
    <recommendedName>
        <fullName evidence="5">deoxyhypusine synthase</fullName>
        <ecNumber evidence="5">2.5.1.46</ecNumber>
    </recommendedName>
</protein>
<dbReference type="EMBL" id="FO082275">
    <property type="protein sequence ID" value="CCO16329.1"/>
    <property type="molecule type" value="Genomic_DNA"/>
</dbReference>
<keyword evidence="8" id="KW-0386">Hypusine biosynthesis</keyword>
<evidence type="ECO:0000256" key="5">
    <source>
        <dbReference type="ARBA" id="ARBA00012683"/>
    </source>
</evidence>
<proteinExistence type="inferred from homology"/>
<evidence type="ECO:0000256" key="1">
    <source>
        <dbReference type="ARBA" id="ARBA00000952"/>
    </source>
</evidence>
<evidence type="ECO:0000256" key="6">
    <source>
        <dbReference type="ARBA" id="ARBA00022679"/>
    </source>
</evidence>
<dbReference type="KEGG" id="bpg:Bathy04g03920"/>
<dbReference type="AlphaFoldDB" id="K8EED1"/>
<dbReference type="EC" id="2.5.1.46" evidence="5"/>
<organism evidence="9 10">
    <name type="scientific">Bathycoccus prasinos</name>
    <dbReference type="NCBI Taxonomy" id="41875"/>
    <lineage>
        <taxon>Eukaryota</taxon>
        <taxon>Viridiplantae</taxon>
        <taxon>Chlorophyta</taxon>
        <taxon>Mamiellophyceae</taxon>
        <taxon>Mamiellales</taxon>
        <taxon>Bathycoccaceae</taxon>
        <taxon>Bathycoccus</taxon>
    </lineage>
</organism>
<dbReference type="SUPFAM" id="SSF52467">
    <property type="entry name" value="DHS-like NAD/FAD-binding domain"/>
    <property type="match status" value="1"/>
</dbReference>
<evidence type="ECO:0000256" key="3">
    <source>
        <dbReference type="ARBA" id="ARBA00005041"/>
    </source>
</evidence>
<dbReference type="NCBIfam" id="TIGR00321">
    <property type="entry name" value="dhys"/>
    <property type="match status" value="1"/>
</dbReference>
<accession>K8EED1</accession>
<dbReference type="Gene3D" id="3.40.910.10">
    <property type="entry name" value="Deoxyhypusine synthase"/>
    <property type="match status" value="1"/>
</dbReference>
<dbReference type="RefSeq" id="XP_007513804.1">
    <property type="nucleotide sequence ID" value="XM_007513742.1"/>
</dbReference>
<sequence>MTSSHHDLPSSLETAVLCESVKMPDDAPFIRGYDFAPPASSSSSSSDAKNGAKTGKSGGGICYETLLDSLLTTGFQATSLGMCIEEVNRMLRWRLSDEKRTTTETKEGGEENTFEPSRDDLLTDEERSEIRTKIFCGFTSNLTSSGVRETLCYLAKNKMIDVFCTTAGGIEEDFIKCLAKTYIGDFALKGADLREKGLNRIGNLLVPNDNYCKFEDWLMPLLDKMLSEQNEKGTHWTPSSFIKRLGLEINDETSVFYWCAKNDIPVYCPALTDGSIGDMLYFHSFKNPGLIIDLVKDIKNCNDEAFLVKQPRKTGLIILGGGVAKHHMANANLMRNGADFAVYMSTATEHDGSDSGARPDEAVSWGKITLDARPVKCYVDCTIGFPLLVSRTFAKPGGDWVPKKA</sequence>
<dbReference type="eggNOG" id="KOG2924">
    <property type="taxonomic scope" value="Eukaryota"/>
</dbReference>
<dbReference type="Pfam" id="PF01916">
    <property type="entry name" value="DS"/>
    <property type="match status" value="1"/>
</dbReference>
<dbReference type="InterPro" id="IPR002773">
    <property type="entry name" value="Deoxyhypusine_synthase"/>
</dbReference>
<dbReference type="Proteomes" id="UP000198341">
    <property type="component" value="Chromosome 4"/>
</dbReference>
<comment type="similarity">
    <text evidence="4">Belongs to the deoxyhypusine synthase family.</text>
</comment>
<evidence type="ECO:0000313" key="10">
    <source>
        <dbReference type="Proteomes" id="UP000198341"/>
    </source>
</evidence>
<evidence type="ECO:0000256" key="8">
    <source>
        <dbReference type="ARBA" id="ARBA00023256"/>
    </source>
</evidence>
<dbReference type="FunFam" id="3.40.910.10:FF:000001">
    <property type="entry name" value="Probable deoxyhypusine synthase"/>
    <property type="match status" value="1"/>
</dbReference>
<dbReference type="InterPro" id="IPR029035">
    <property type="entry name" value="DHS-like_NAD/FAD-binding_dom"/>
</dbReference>
<evidence type="ECO:0000313" key="9">
    <source>
        <dbReference type="EMBL" id="CCO16329.1"/>
    </source>
</evidence>
<keyword evidence="6" id="KW-0808">Transferase</keyword>
<dbReference type="OrthoDB" id="294378at2759"/>
<dbReference type="GeneID" id="19016418"/>
<comment type="pathway">
    <text evidence="3">Protein modification; eIF5A hypusination.</text>
</comment>
<keyword evidence="10" id="KW-1185">Reference proteome</keyword>
<dbReference type="PANTHER" id="PTHR11703:SF0">
    <property type="entry name" value="DEOXYHYPUSINE SYNTHASE"/>
    <property type="match status" value="1"/>
</dbReference>